<dbReference type="InterPro" id="IPR009656">
    <property type="entry name" value="PHB_depo_C"/>
</dbReference>
<accession>A0A2W4CGN1</accession>
<dbReference type="InterPro" id="IPR010915">
    <property type="entry name" value="PHB_depoly_PhaZ"/>
</dbReference>
<gene>
    <name evidence="2" type="ORF">CPY51_26375</name>
</gene>
<name>A0A2W4CGN1_9HYPH</name>
<dbReference type="Pfam" id="PF06850">
    <property type="entry name" value="PHB_depo_C"/>
    <property type="match status" value="1"/>
</dbReference>
<dbReference type="OrthoDB" id="9774318at2"/>
<dbReference type="PANTHER" id="PTHR36837">
    <property type="entry name" value="POLY(3-HYDROXYALKANOATE) POLYMERASE SUBUNIT PHAC"/>
    <property type="match status" value="1"/>
</dbReference>
<dbReference type="Proteomes" id="UP000248925">
    <property type="component" value="Unassembled WGS sequence"/>
</dbReference>
<feature type="domain" description="PHB de-polymerase C-terminal" evidence="1">
    <location>
        <begin position="206"/>
        <end position="404"/>
    </location>
</feature>
<dbReference type="RefSeq" id="WP_111163174.1">
    <property type="nucleotide sequence ID" value="NZ_PCDP01000059.1"/>
</dbReference>
<organism evidence="2 3">
    <name type="scientific">Rhizobium tubonense</name>
    <dbReference type="NCBI Taxonomy" id="484088"/>
    <lineage>
        <taxon>Bacteria</taxon>
        <taxon>Pseudomonadati</taxon>
        <taxon>Pseudomonadota</taxon>
        <taxon>Alphaproteobacteria</taxon>
        <taxon>Hyphomicrobiales</taxon>
        <taxon>Rhizobiaceae</taxon>
        <taxon>Rhizobium/Agrobacterium group</taxon>
        <taxon>Rhizobium</taxon>
    </lineage>
</organism>
<comment type="caution">
    <text evidence="2">The sequence shown here is derived from an EMBL/GenBank/DDBJ whole genome shotgun (WGS) entry which is preliminary data.</text>
</comment>
<reference evidence="2 3" key="1">
    <citation type="journal article" date="2018" name="Sci. Rep.">
        <title>Rhizobium tumorigenes sp. nov., a novel plant tumorigenic bacterium isolated from cane gall tumors on thornless blackberry.</title>
        <authorList>
            <person name="Kuzmanovi N."/>
            <person name="Smalla K."/>
            <person name="Gronow S."/>
            <person name="PuBawska J."/>
        </authorList>
    </citation>
    <scope>NUCLEOTIDE SEQUENCE [LARGE SCALE GENOMIC DNA]</scope>
    <source>
        <strain evidence="2 3">CCBAU 85046</strain>
    </source>
</reference>
<protein>
    <submittedName>
        <fullName evidence="2">Polyhydroxyalkanoate depolymerase</fullName>
    </submittedName>
</protein>
<evidence type="ECO:0000313" key="3">
    <source>
        <dbReference type="Proteomes" id="UP000248925"/>
    </source>
</evidence>
<dbReference type="InterPro" id="IPR029058">
    <property type="entry name" value="AB_hydrolase_fold"/>
</dbReference>
<sequence>MFYQLYELNHAAMAPIRAAADMMRQAYANPLNPLADTVFGRTMTAGLEVFERTTRRYGKPEFGLKETVVDGKPTLVREAIIWKKPFCNLIHFERDLPAARNRDPRILVVAPMSGHYATLLRGTVEALLPGADVCITDWIDARMVPVTDGTFDLDDYIDYIIEMLHHLGPDTHVVAVCQPSVPVLAAAAVMEEAGDPLSPASMTLMGGPIDTRINPTAVNQLAKDKPLEWFAENVVMNVPWPQPGFLRPVYPGFLQLSGFMSMNLDRHVNAQKEFFMHLVKNDGEPEKHREFYDEYLAVMDLTAEFYLQTVDQVFKKHSLPKGELMHRERRVDPSAIRNVALLTVEGENDDISGVGQTQAAQTICTNIPDNMRMHYLQPDVGHYGVFNGSRFRREIAPRILAFAGEHARSRKPVVKRVIKGGKSA</sequence>
<dbReference type="Gene3D" id="3.40.50.1820">
    <property type="entry name" value="alpha/beta hydrolase"/>
    <property type="match status" value="1"/>
</dbReference>
<dbReference type="PIRSF" id="PIRSF020818">
    <property type="entry name" value="PHB_depoly_PhaZ"/>
    <property type="match status" value="1"/>
</dbReference>
<dbReference type="NCBIfam" id="TIGR01849">
    <property type="entry name" value="PHB_depoly_PhaZ"/>
    <property type="match status" value="1"/>
</dbReference>
<dbReference type="InterPro" id="IPR051321">
    <property type="entry name" value="PHA/PHB_synthase"/>
</dbReference>
<proteinExistence type="predicted"/>
<keyword evidence="3" id="KW-1185">Reference proteome</keyword>
<dbReference type="AlphaFoldDB" id="A0A2W4CGN1"/>
<evidence type="ECO:0000259" key="1">
    <source>
        <dbReference type="Pfam" id="PF06850"/>
    </source>
</evidence>
<evidence type="ECO:0000313" key="2">
    <source>
        <dbReference type="EMBL" id="PZM09795.1"/>
    </source>
</evidence>
<dbReference type="PANTHER" id="PTHR36837:SF4">
    <property type="entry name" value="BLR0908 PROTEIN"/>
    <property type="match status" value="1"/>
</dbReference>
<dbReference type="EMBL" id="PCDP01000059">
    <property type="protein sequence ID" value="PZM09795.1"/>
    <property type="molecule type" value="Genomic_DNA"/>
</dbReference>
<dbReference type="SUPFAM" id="SSF53474">
    <property type="entry name" value="alpha/beta-Hydrolases"/>
    <property type="match status" value="1"/>
</dbReference>